<evidence type="ECO:0000313" key="1">
    <source>
        <dbReference type="EMBL" id="MBO0950449.1"/>
    </source>
</evidence>
<dbReference type="RefSeq" id="WP_207330399.1">
    <property type="nucleotide sequence ID" value="NZ_JAFMYW010000005.1"/>
</dbReference>
<dbReference type="EMBL" id="JAFMYW010000005">
    <property type="protein sequence ID" value="MBO0950449.1"/>
    <property type="molecule type" value="Genomic_DNA"/>
</dbReference>
<organism evidence="1 2">
    <name type="scientific">Fibrella forsythiae</name>
    <dbReference type="NCBI Taxonomy" id="2817061"/>
    <lineage>
        <taxon>Bacteria</taxon>
        <taxon>Pseudomonadati</taxon>
        <taxon>Bacteroidota</taxon>
        <taxon>Cytophagia</taxon>
        <taxon>Cytophagales</taxon>
        <taxon>Spirosomataceae</taxon>
        <taxon>Fibrella</taxon>
    </lineage>
</organism>
<comment type="caution">
    <text evidence="1">The sequence shown here is derived from an EMBL/GenBank/DDBJ whole genome shotgun (WGS) entry which is preliminary data.</text>
</comment>
<accession>A0ABS3JKB4</accession>
<gene>
    <name evidence="1" type="ORF">J2I46_17770</name>
</gene>
<keyword evidence="2" id="KW-1185">Reference proteome</keyword>
<evidence type="ECO:0000313" key="2">
    <source>
        <dbReference type="Proteomes" id="UP000664628"/>
    </source>
</evidence>
<proteinExistence type="predicted"/>
<sequence length="603" mass="66389">MHSLDTRDQIKARMLRDAARLWGLTDHQLGATDIATAFDPLVDLLFGVLATESERVYGEILASRGRILERLVQVLLPETVTGPKPAHGLLVAQSTESLASIGSEVVFTTRHPQTADELGLLPAGKFSLLNGRVVCGAAGTQLWRTDEQQNRTVVATAPPHRRLPDYTLWLGLDLPAAQTLTDAQARFYINWKNQPDVFQRCAQLGQTRWALETGNTDLPLTAIHTLQTDDTQVPDNSLLHDLEQHAQRYYRPHFITVALPGTLPANPAPALFADSFDAAILQTLPPLTWLRVSFPATFSADILQQTDCWLNAFPVLNIQASTPTYRLNDVLNVFPLQTDKPLLAIIDVTDSEGNTYVPHAVGDDPTQRSYALRHRGVGRFDSRQAADLVQHTLDQLRDDSAAFLPLGYDTLRGQVEDIQRSMQRIRQQLPATLPGEPTPFLVINNAPVSGTLFVRCWTTAAERANRLPLSAKLDTTSPSVRRDRLALLQPLQGGMARLNDAASLPAFRRTLLTRGRALTAEDLRAIALATAPDLIAGVAVQKSVLVGTEARQGLTRVLDVRLTFRPGRVLPADEQQHWCREVAAQIEGLWAGILPIRVIPEAA</sequence>
<reference evidence="1 2" key="1">
    <citation type="submission" date="2021-03" db="EMBL/GenBank/DDBJ databases">
        <title>Fibrella sp. HMF5405 genome sequencing and assembly.</title>
        <authorList>
            <person name="Kang H."/>
            <person name="Kim H."/>
            <person name="Bae S."/>
            <person name="Joh K."/>
        </authorList>
    </citation>
    <scope>NUCLEOTIDE SEQUENCE [LARGE SCALE GENOMIC DNA]</scope>
    <source>
        <strain evidence="1 2">HMF5405</strain>
    </source>
</reference>
<name>A0ABS3JKB4_9BACT</name>
<dbReference type="Proteomes" id="UP000664628">
    <property type="component" value="Unassembled WGS sequence"/>
</dbReference>
<protein>
    <submittedName>
        <fullName evidence="1">Type VI secretion system baseplate subunit TssF</fullName>
    </submittedName>
</protein>